<name>A0A6J5UVL2_PRUAR</name>
<evidence type="ECO:0000313" key="2">
    <source>
        <dbReference type="Proteomes" id="UP000507222"/>
    </source>
</evidence>
<proteinExistence type="predicted"/>
<reference evidence="1 2" key="1">
    <citation type="submission" date="2020-05" db="EMBL/GenBank/DDBJ databases">
        <authorList>
            <person name="Campoy J."/>
            <person name="Schneeberger K."/>
            <person name="Spophaly S."/>
        </authorList>
    </citation>
    <scope>NUCLEOTIDE SEQUENCE [LARGE SCALE GENOMIC DNA]</scope>
    <source>
        <strain evidence="1">PruArmRojPasFocal</strain>
    </source>
</reference>
<accession>A0A6J5UVL2</accession>
<evidence type="ECO:0000313" key="1">
    <source>
        <dbReference type="EMBL" id="CAB4279657.1"/>
    </source>
</evidence>
<dbReference type="Proteomes" id="UP000507222">
    <property type="component" value="Unassembled WGS sequence"/>
</dbReference>
<organism evidence="1 2">
    <name type="scientific">Prunus armeniaca</name>
    <name type="common">Apricot</name>
    <name type="synonym">Armeniaca vulgaris</name>
    <dbReference type="NCBI Taxonomy" id="36596"/>
    <lineage>
        <taxon>Eukaryota</taxon>
        <taxon>Viridiplantae</taxon>
        <taxon>Streptophyta</taxon>
        <taxon>Embryophyta</taxon>
        <taxon>Tracheophyta</taxon>
        <taxon>Spermatophyta</taxon>
        <taxon>Magnoliopsida</taxon>
        <taxon>eudicotyledons</taxon>
        <taxon>Gunneridae</taxon>
        <taxon>Pentapetalae</taxon>
        <taxon>rosids</taxon>
        <taxon>fabids</taxon>
        <taxon>Rosales</taxon>
        <taxon>Rosaceae</taxon>
        <taxon>Amygdaloideae</taxon>
        <taxon>Amygdaleae</taxon>
        <taxon>Prunus</taxon>
    </lineage>
</organism>
<protein>
    <submittedName>
        <fullName evidence="1">Uncharacterized protein</fullName>
    </submittedName>
</protein>
<gene>
    <name evidence="1" type="ORF">CURHAP_LOCUS32099</name>
</gene>
<dbReference type="EMBL" id="CAEKDK010000005">
    <property type="protein sequence ID" value="CAB4279657.1"/>
    <property type="molecule type" value="Genomic_DNA"/>
</dbReference>
<dbReference type="AlphaFoldDB" id="A0A6J5UVL2"/>
<sequence>MRHSLLEPLLAFTNGLNVSKFSDKTNLRGTEKCYDGVIQRNPNSCRSPACKEAVLYGLRGTTAQWGKETQEIMCAFPLYLSLVEINLPGEIIS</sequence>